<evidence type="ECO:0000313" key="2">
    <source>
        <dbReference type="Proteomes" id="UP000176583"/>
    </source>
</evidence>
<protein>
    <submittedName>
        <fullName evidence="1">Uncharacterized protein</fullName>
    </submittedName>
</protein>
<gene>
    <name evidence="1" type="ORF">A2V54_03600</name>
</gene>
<dbReference type="EMBL" id="MEUW01000007">
    <property type="protein sequence ID" value="OGC44850.1"/>
    <property type="molecule type" value="Genomic_DNA"/>
</dbReference>
<evidence type="ECO:0000313" key="1">
    <source>
        <dbReference type="EMBL" id="OGC44850.1"/>
    </source>
</evidence>
<reference evidence="1 2" key="1">
    <citation type="journal article" date="2016" name="Nat. Commun.">
        <title>Thousands of microbial genomes shed light on interconnected biogeochemical processes in an aquifer system.</title>
        <authorList>
            <person name="Anantharaman K."/>
            <person name="Brown C.T."/>
            <person name="Hug L.A."/>
            <person name="Sharon I."/>
            <person name="Castelle C.J."/>
            <person name="Probst A.J."/>
            <person name="Thomas B.C."/>
            <person name="Singh A."/>
            <person name="Wilkins M.J."/>
            <person name="Karaoz U."/>
            <person name="Brodie E.L."/>
            <person name="Williams K.H."/>
            <person name="Hubbard S.S."/>
            <person name="Banfield J.F."/>
        </authorList>
    </citation>
    <scope>NUCLEOTIDE SEQUENCE [LARGE SCALE GENOMIC DNA]</scope>
</reference>
<comment type="caution">
    <text evidence="1">The sequence shown here is derived from an EMBL/GenBank/DDBJ whole genome shotgun (WGS) entry which is preliminary data.</text>
</comment>
<accession>A0A1F4UJ56</accession>
<name>A0A1F4UJ56_UNCKA</name>
<proteinExistence type="predicted"/>
<organism evidence="1 2">
    <name type="scientific">candidate division WWE3 bacterium RBG_19FT_COMBO_53_11</name>
    <dbReference type="NCBI Taxonomy" id="1802613"/>
    <lineage>
        <taxon>Bacteria</taxon>
        <taxon>Katanobacteria</taxon>
    </lineage>
</organism>
<dbReference type="Proteomes" id="UP000176583">
    <property type="component" value="Unassembled WGS sequence"/>
</dbReference>
<sequence>MANGRKLTIWPLVVLVAVFALLFGVIAAFPPKDNPLLNATAWPTAMPTVAPTATPPFYTRTPAEQKTLDVLLGWGWKYLVLKIPRQWSWNEHENDPMGVFYRVWNVESQTWYAIRFEHNLATEYLLKDREGDGRIDYITESWGLMPDSSFEEMLDLSGADWALSRPADDAPPSYVGTAFFFADRIVEAIQKSRESDKTVPQLQLP</sequence>
<dbReference type="AlphaFoldDB" id="A0A1F4UJ56"/>
<dbReference type="STRING" id="1802613.A2V54_03600"/>